<keyword evidence="2" id="KW-1185">Reference proteome</keyword>
<dbReference type="EMBL" id="SBKN01000010">
    <property type="protein sequence ID" value="RXR20207.1"/>
    <property type="molecule type" value="Genomic_DNA"/>
</dbReference>
<dbReference type="Proteomes" id="UP000289857">
    <property type="component" value="Unassembled WGS sequence"/>
</dbReference>
<sequence>MNQGLGSTSHVAAPENIIVIDANLVDNAWKIANSAYFASNLLPSPHVADYFIIDLNLVSSTDPKVITGWLKFNAAYFSYEDSNNFIALGHDLTDLIYHTQIETAITAGLSFQINGSDLANLSSSFDRSNYPHYFQVETNALGVPTGITEITDYNCEANSFSFPLFKAIFTLFGIAPTDRRNATFSFAQIVSPTNVTSIGFKLEYGTKTMYYDFSGGQTPPLTSTISIARRLK</sequence>
<gene>
    <name evidence="1" type="ORF">EQG61_13230</name>
</gene>
<dbReference type="AlphaFoldDB" id="A0A4Q1K3S6"/>
<proteinExistence type="predicted"/>
<protein>
    <submittedName>
        <fullName evidence="1">Uncharacterized protein</fullName>
    </submittedName>
</protein>
<comment type="caution">
    <text evidence="1">The sequence shown here is derived from an EMBL/GenBank/DDBJ whole genome shotgun (WGS) entry which is preliminary data.</text>
</comment>
<evidence type="ECO:0000313" key="1">
    <source>
        <dbReference type="EMBL" id="RXR20207.1"/>
    </source>
</evidence>
<organism evidence="1 2">
    <name type="scientific">Flavobacterium stagni</name>
    <dbReference type="NCBI Taxonomy" id="2506421"/>
    <lineage>
        <taxon>Bacteria</taxon>
        <taxon>Pseudomonadati</taxon>
        <taxon>Bacteroidota</taxon>
        <taxon>Flavobacteriia</taxon>
        <taxon>Flavobacteriales</taxon>
        <taxon>Flavobacteriaceae</taxon>
        <taxon>Flavobacterium</taxon>
    </lineage>
</organism>
<accession>A0A4Q1K3S6</accession>
<dbReference type="RefSeq" id="WP_129462428.1">
    <property type="nucleotide sequence ID" value="NZ_SBKN01000010.1"/>
</dbReference>
<dbReference type="OrthoDB" id="9841926at2"/>
<name>A0A4Q1K3S6_9FLAO</name>
<evidence type="ECO:0000313" key="2">
    <source>
        <dbReference type="Proteomes" id="UP000289857"/>
    </source>
</evidence>
<reference evidence="2" key="1">
    <citation type="submission" date="2019-01" db="EMBL/GenBank/DDBJ databases">
        <title>Cytophagaceae bacterium strain CAR-16.</title>
        <authorList>
            <person name="Chen W.-M."/>
        </authorList>
    </citation>
    <scope>NUCLEOTIDE SEQUENCE [LARGE SCALE GENOMIC DNA]</scope>
    <source>
        <strain evidence="2">WWJ-16</strain>
    </source>
</reference>